<dbReference type="AlphaFoldDB" id="A0A3B0YXZ2"/>
<feature type="domain" description="CinA C-terminal" evidence="1">
    <location>
        <begin position="6"/>
        <end position="155"/>
    </location>
</feature>
<dbReference type="Gene3D" id="3.90.950.20">
    <property type="entry name" value="CinA-like"/>
    <property type="match status" value="1"/>
</dbReference>
<dbReference type="EMBL" id="UOFL01000221">
    <property type="protein sequence ID" value="VAW81550.1"/>
    <property type="molecule type" value="Genomic_DNA"/>
</dbReference>
<name>A0A3B0YXZ2_9ZZZZ</name>
<accession>A0A3B0YXZ2</accession>
<dbReference type="InterPro" id="IPR036653">
    <property type="entry name" value="CinA-like_C"/>
</dbReference>
<gene>
    <name evidence="2" type="ORF">MNBD_GAMMA12-2507</name>
</gene>
<sequence>MNSDIQQLSEQLMSQKLTMATAESCTGGLIAAQLTAVAGSSKWFECGIVTYSNASKQKLLGVTSSALEQFGAVSEPVVIQMAEGLLVQSNAKVGVSVSGIAGPDGGTELKPVGTVFFAWAGINFHTCAERMQFAGNREQVRQQAVSYALQQLHKLIS</sequence>
<dbReference type="SUPFAM" id="SSF142433">
    <property type="entry name" value="CinA-like"/>
    <property type="match status" value="1"/>
</dbReference>
<reference evidence="2" key="1">
    <citation type="submission" date="2018-06" db="EMBL/GenBank/DDBJ databases">
        <authorList>
            <person name="Zhirakovskaya E."/>
        </authorList>
    </citation>
    <scope>NUCLEOTIDE SEQUENCE</scope>
</reference>
<dbReference type="Pfam" id="PF02464">
    <property type="entry name" value="CinA"/>
    <property type="match status" value="1"/>
</dbReference>
<evidence type="ECO:0000259" key="1">
    <source>
        <dbReference type="Pfam" id="PF02464"/>
    </source>
</evidence>
<evidence type="ECO:0000313" key="2">
    <source>
        <dbReference type="EMBL" id="VAW81550.1"/>
    </source>
</evidence>
<dbReference type="EC" id="3.5.1.42" evidence="2"/>
<protein>
    <submittedName>
        <fullName evidence="2">Nicotinamide-nucleotide amidase</fullName>
        <ecNumber evidence="2">3.5.1.42</ecNumber>
    </submittedName>
</protein>
<dbReference type="InterPro" id="IPR008136">
    <property type="entry name" value="CinA_C"/>
</dbReference>
<dbReference type="GO" id="GO:0019159">
    <property type="term" value="F:nicotinamide-nucleotide amidase activity"/>
    <property type="evidence" value="ECO:0007669"/>
    <property type="project" value="UniProtKB-EC"/>
</dbReference>
<proteinExistence type="predicted"/>
<organism evidence="2">
    <name type="scientific">hydrothermal vent metagenome</name>
    <dbReference type="NCBI Taxonomy" id="652676"/>
    <lineage>
        <taxon>unclassified sequences</taxon>
        <taxon>metagenomes</taxon>
        <taxon>ecological metagenomes</taxon>
    </lineage>
</organism>
<dbReference type="NCBIfam" id="TIGR00199">
    <property type="entry name" value="PncC_domain"/>
    <property type="match status" value="1"/>
</dbReference>
<keyword evidence="2" id="KW-0378">Hydrolase</keyword>